<evidence type="ECO:0000313" key="2">
    <source>
        <dbReference type="EMBL" id="MEC0242527.1"/>
    </source>
</evidence>
<accession>A0ABU6GWH5</accession>
<proteinExistence type="predicted"/>
<dbReference type="InterPro" id="IPR029068">
    <property type="entry name" value="Glyas_Bleomycin-R_OHBP_Dase"/>
</dbReference>
<sequence>MGAQLNPYVMSEDARKQAEFYKQALGGEILSIKTLGEVPGTPEEAKDRVMHLVLTVAGTNTLFMSDSFQQVSGSRNISLSLSYDSEFEARTAYDNLGEGGILQYPFELQPWGSYYGEVVDQFGVTWQIVKH</sequence>
<feature type="domain" description="PhnB-like" evidence="1">
    <location>
        <begin position="11"/>
        <end position="129"/>
    </location>
</feature>
<dbReference type="Gene3D" id="3.10.180.10">
    <property type="entry name" value="2,3-Dihydroxybiphenyl 1,2-Dioxygenase, domain 1"/>
    <property type="match status" value="1"/>
</dbReference>
<dbReference type="PANTHER" id="PTHR33990">
    <property type="entry name" value="PROTEIN YJDN-RELATED"/>
    <property type="match status" value="1"/>
</dbReference>
<dbReference type="CDD" id="cd06588">
    <property type="entry name" value="PhnB_like"/>
    <property type="match status" value="1"/>
</dbReference>
<dbReference type="Proteomes" id="UP001344632">
    <property type="component" value="Unassembled WGS sequence"/>
</dbReference>
<protein>
    <submittedName>
        <fullName evidence="2">VOC family protein</fullName>
    </submittedName>
</protein>
<keyword evidence="3" id="KW-1185">Reference proteome</keyword>
<dbReference type="Pfam" id="PF06983">
    <property type="entry name" value="3-dmu-9_3-mt"/>
    <property type="match status" value="1"/>
</dbReference>
<evidence type="ECO:0000313" key="3">
    <source>
        <dbReference type="Proteomes" id="UP001344632"/>
    </source>
</evidence>
<dbReference type="RefSeq" id="WP_326090300.1">
    <property type="nucleotide sequence ID" value="NZ_JARLKZ010000016.1"/>
</dbReference>
<name>A0ABU6GWH5_9BACL</name>
<evidence type="ECO:0000259" key="1">
    <source>
        <dbReference type="Pfam" id="PF06983"/>
    </source>
</evidence>
<dbReference type="PANTHER" id="PTHR33990:SF1">
    <property type="entry name" value="PROTEIN YJDN"/>
    <property type="match status" value="1"/>
</dbReference>
<gene>
    <name evidence="2" type="ORF">P4H66_22195</name>
</gene>
<organism evidence="2 3">
    <name type="scientific">Paenibacillus dokdonensis</name>
    <dbReference type="NCBI Taxonomy" id="2567944"/>
    <lineage>
        <taxon>Bacteria</taxon>
        <taxon>Bacillati</taxon>
        <taxon>Bacillota</taxon>
        <taxon>Bacilli</taxon>
        <taxon>Bacillales</taxon>
        <taxon>Paenibacillaceae</taxon>
        <taxon>Paenibacillus</taxon>
    </lineage>
</organism>
<dbReference type="InterPro" id="IPR028973">
    <property type="entry name" value="PhnB-like"/>
</dbReference>
<comment type="caution">
    <text evidence="2">The sequence shown here is derived from an EMBL/GenBank/DDBJ whole genome shotgun (WGS) entry which is preliminary data.</text>
</comment>
<reference evidence="2 3" key="1">
    <citation type="submission" date="2023-03" db="EMBL/GenBank/DDBJ databases">
        <title>Bacillus Genome Sequencing.</title>
        <authorList>
            <person name="Dunlap C."/>
        </authorList>
    </citation>
    <scope>NUCLEOTIDE SEQUENCE [LARGE SCALE GENOMIC DNA]</scope>
    <source>
        <strain evidence="2 3">BD-525</strain>
    </source>
</reference>
<dbReference type="EMBL" id="JARLKZ010000016">
    <property type="protein sequence ID" value="MEC0242527.1"/>
    <property type="molecule type" value="Genomic_DNA"/>
</dbReference>
<dbReference type="SUPFAM" id="SSF54593">
    <property type="entry name" value="Glyoxalase/Bleomycin resistance protein/Dihydroxybiphenyl dioxygenase"/>
    <property type="match status" value="1"/>
</dbReference>